<dbReference type="Proteomes" id="UP000234323">
    <property type="component" value="Unassembled WGS sequence"/>
</dbReference>
<name>A0A2I1HMT6_9GLOM</name>
<dbReference type="VEuPathDB" id="FungiDB:RhiirFUN_015562"/>
<dbReference type="AlphaFoldDB" id="A0A2I1HMT6"/>
<keyword evidence="2" id="KW-1185">Reference proteome</keyword>
<gene>
    <name evidence="1" type="ORF">RhiirA4_483597</name>
</gene>
<protein>
    <submittedName>
        <fullName evidence="1">Uncharacterized protein</fullName>
    </submittedName>
</protein>
<dbReference type="VEuPathDB" id="FungiDB:FUN_017261"/>
<comment type="caution">
    <text evidence="1">The sequence shown here is derived from an EMBL/GenBank/DDBJ whole genome shotgun (WGS) entry which is preliminary data.</text>
</comment>
<sequence length="392" mass="44968">MSQKENCLNIPFTLFFSFIENLEHQWVLRALKLNKLYASYVMHPSYNKWKRLLSQEKAFYEFDSTFIPSNSPSNSYLTQYSWLKTFSDHLLSSSLLSRSEKKTFWHILVKRSIFVNPFSICTGSSGNSLSSKFTPSAAVSFTYGSDSEIDEFLFSGYPFQSSPIDYNRTFTQAHPPHLFNYDEVDDGLLAYVPSESASVSQLMSDARLPLANATRLVAAKLPALYTHARARYASPIITLPQQVESFIDFNELLMVYNAPLQCVESFIDFDELLSVYDVSLLPRNFDVFTLIDNSDDELYDFDDDLQFSFSSFDDSPFLCPLSDPIVPLQIVFPLFCFNLCPLMAVSTILFSDKNSDYNSFSIGPFFDSSKFERHRKWKIYRSSLSPVMIFVS</sequence>
<organism evidence="1 2">
    <name type="scientific">Rhizophagus irregularis</name>
    <dbReference type="NCBI Taxonomy" id="588596"/>
    <lineage>
        <taxon>Eukaryota</taxon>
        <taxon>Fungi</taxon>
        <taxon>Fungi incertae sedis</taxon>
        <taxon>Mucoromycota</taxon>
        <taxon>Glomeromycotina</taxon>
        <taxon>Glomeromycetes</taxon>
        <taxon>Glomerales</taxon>
        <taxon>Glomeraceae</taxon>
        <taxon>Rhizophagus</taxon>
    </lineage>
</organism>
<dbReference type="EMBL" id="LLXI01004044">
    <property type="protein sequence ID" value="PKY60187.1"/>
    <property type="molecule type" value="Genomic_DNA"/>
</dbReference>
<dbReference type="VEuPathDB" id="FungiDB:RhiirA1_541078"/>
<evidence type="ECO:0000313" key="1">
    <source>
        <dbReference type="EMBL" id="PKY60187.1"/>
    </source>
</evidence>
<accession>A0A2I1HMT6</accession>
<proteinExistence type="predicted"/>
<evidence type="ECO:0000313" key="2">
    <source>
        <dbReference type="Proteomes" id="UP000234323"/>
    </source>
</evidence>
<reference evidence="1 2" key="1">
    <citation type="submission" date="2015-10" db="EMBL/GenBank/DDBJ databases">
        <title>Genome analyses suggest a sexual origin of heterokaryosis in a supposedly ancient asexual fungus.</title>
        <authorList>
            <person name="Ropars J."/>
            <person name="Sedzielewska K."/>
            <person name="Noel J."/>
            <person name="Charron P."/>
            <person name="Farinelli L."/>
            <person name="Marton T."/>
            <person name="Kruger M."/>
            <person name="Pelin A."/>
            <person name="Brachmann A."/>
            <person name="Corradi N."/>
        </authorList>
    </citation>
    <scope>NUCLEOTIDE SEQUENCE [LARGE SCALE GENOMIC DNA]</scope>
    <source>
        <strain evidence="1 2">A4</strain>
    </source>
</reference>